<feature type="transmembrane region" description="Helical" evidence="19">
    <location>
        <begin position="95"/>
        <end position="112"/>
    </location>
</feature>
<comment type="caution">
    <text evidence="20">The sequence shown here is derived from an EMBL/GenBank/DDBJ whole genome shotgun (WGS) entry which is preliminary data.</text>
</comment>
<evidence type="ECO:0000256" key="14">
    <source>
        <dbReference type="ARBA" id="ARBA00023136"/>
    </source>
</evidence>
<comment type="similarity">
    <text evidence="4">Belongs to the CDP-alcohol phosphatidyltransferase class-I family.</text>
</comment>
<feature type="transmembrane region" description="Helical" evidence="19">
    <location>
        <begin position="176"/>
        <end position="193"/>
    </location>
</feature>
<evidence type="ECO:0000256" key="19">
    <source>
        <dbReference type="SAM" id="Phobius"/>
    </source>
</evidence>
<name>A0A6M1T391_9BACT</name>
<dbReference type="EC" id="2.7.8.24" evidence="5"/>
<evidence type="ECO:0000256" key="5">
    <source>
        <dbReference type="ARBA" id="ARBA00013195"/>
    </source>
</evidence>
<comment type="cofactor">
    <cofactor evidence="2">
        <name>Mn(2+)</name>
        <dbReference type="ChEBI" id="CHEBI:29035"/>
    </cofactor>
</comment>
<keyword evidence="16" id="KW-0464">Manganese</keyword>
<dbReference type="GO" id="GO:0008654">
    <property type="term" value="P:phospholipid biosynthetic process"/>
    <property type="evidence" value="ECO:0007669"/>
    <property type="project" value="UniProtKB-KW"/>
</dbReference>
<feature type="transmembrane region" description="Helical" evidence="19">
    <location>
        <begin position="7"/>
        <end position="28"/>
    </location>
</feature>
<evidence type="ECO:0000256" key="7">
    <source>
        <dbReference type="ARBA" id="ARBA00022475"/>
    </source>
</evidence>
<keyword evidence="7" id="KW-1003">Cell membrane</keyword>
<proteinExistence type="inferred from homology"/>
<dbReference type="GO" id="GO:0050520">
    <property type="term" value="F:phosphatidylcholine synthase activity"/>
    <property type="evidence" value="ECO:0007669"/>
    <property type="project" value="UniProtKB-EC"/>
</dbReference>
<dbReference type="RefSeq" id="WP_165268342.1">
    <property type="nucleotide sequence ID" value="NZ_JAALLS010000010.1"/>
</dbReference>
<dbReference type="InterPro" id="IPR026027">
    <property type="entry name" value="PcS"/>
</dbReference>
<evidence type="ECO:0000256" key="15">
    <source>
        <dbReference type="ARBA" id="ARBA00023209"/>
    </source>
</evidence>
<evidence type="ECO:0000256" key="18">
    <source>
        <dbReference type="ARBA" id="ARBA00033321"/>
    </source>
</evidence>
<sequence length="227" mass="25772">MKKTAAYGVHVLTALGAALGLWAIILTYDGFYQEAIWVLAISAIVDSVDGALARLTQTKEYAPKIDGALMDNIIDFLTWTIAPLLWIYATMDLPVWVLVICATASIFGFSNTKAKTDDHFFLGFPSYWNIVVFYIYLLELPAEFASAILILFALVTFLPVKFIYPTRTKFLRPLTIILGLLFLLQLIALMYYFDDSSIFLIHSSFIFPFYYFGLSFYLNLRKPVTSE</sequence>
<feature type="transmembrane region" description="Helical" evidence="19">
    <location>
        <begin position="119"/>
        <end position="138"/>
    </location>
</feature>
<gene>
    <name evidence="20" type="ORF">G3569_09185</name>
</gene>
<dbReference type="InterPro" id="IPR000462">
    <property type="entry name" value="CDP-OH_P_trans"/>
</dbReference>
<keyword evidence="12 19" id="KW-1133">Transmembrane helix</keyword>
<evidence type="ECO:0000256" key="16">
    <source>
        <dbReference type="ARBA" id="ARBA00023211"/>
    </source>
</evidence>
<keyword evidence="14 19" id="KW-0472">Membrane</keyword>
<keyword evidence="9" id="KW-0997">Cell inner membrane</keyword>
<protein>
    <recommendedName>
        <fullName evidence="6">Phosphatidylcholine synthase</fullName>
        <ecNumber evidence="5">2.7.8.24</ecNumber>
    </recommendedName>
    <alternativeName>
        <fullName evidence="18">CDP-diglyceride-choline O-phosphatidyltransferase</fullName>
    </alternativeName>
</protein>
<accession>A0A6M1T391</accession>
<evidence type="ECO:0000256" key="11">
    <source>
        <dbReference type="ARBA" id="ARBA00022692"/>
    </source>
</evidence>
<evidence type="ECO:0000313" key="20">
    <source>
        <dbReference type="EMBL" id="NGP88529.1"/>
    </source>
</evidence>
<feature type="transmembrane region" description="Helical" evidence="19">
    <location>
        <begin position="199"/>
        <end position="220"/>
    </location>
</feature>
<organism evidence="20 21">
    <name type="scientific">Fodinibius halophilus</name>
    <dbReference type="NCBI Taxonomy" id="1736908"/>
    <lineage>
        <taxon>Bacteria</taxon>
        <taxon>Pseudomonadati</taxon>
        <taxon>Balneolota</taxon>
        <taxon>Balneolia</taxon>
        <taxon>Balneolales</taxon>
        <taxon>Balneolaceae</taxon>
        <taxon>Fodinibius</taxon>
    </lineage>
</organism>
<evidence type="ECO:0000256" key="6">
    <source>
        <dbReference type="ARBA" id="ARBA00015623"/>
    </source>
</evidence>
<dbReference type="Proteomes" id="UP000479132">
    <property type="component" value="Unassembled WGS sequence"/>
</dbReference>
<evidence type="ECO:0000256" key="10">
    <source>
        <dbReference type="ARBA" id="ARBA00022679"/>
    </source>
</evidence>
<reference evidence="20 21" key="1">
    <citation type="submission" date="2020-02" db="EMBL/GenBank/DDBJ databases">
        <title>Aliifodinibius halophilus 2W32, complete genome.</title>
        <authorList>
            <person name="Li Y."/>
            <person name="Wu S."/>
        </authorList>
    </citation>
    <scope>NUCLEOTIDE SEQUENCE [LARGE SCALE GENOMIC DNA]</scope>
    <source>
        <strain evidence="20 21">2W32</strain>
    </source>
</reference>
<evidence type="ECO:0000256" key="2">
    <source>
        <dbReference type="ARBA" id="ARBA00001936"/>
    </source>
</evidence>
<evidence type="ECO:0000256" key="3">
    <source>
        <dbReference type="ARBA" id="ARBA00004429"/>
    </source>
</evidence>
<dbReference type="InterPro" id="IPR043130">
    <property type="entry name" value="CDP-OH_PTrfase_TM_dom"/>
</dbReference>
<keyword evidence="17" id="KW-1208">Phospholipid metabolism</keyword>
<comment type="subcellular location">
    <subcellularLocation>
        <location evidence="3">Cell inner membrane</location>
        <topology evidence="3">Multi-pass membrane protein</topology>
    </subcellularLocation>
</comment>
<evidence type="ECO:0000313" key="21">
    <source>
        <dbReference type="Proteomes" id="UP000479132"/>
    </source>
</evidence>
<comment type="catalytic activity">
    <reaction evidence="1">
        <text>a CDP-1,2-diacyl-sn-glycerol + choline = a 1,2-diacyl-sn-glycero-3-phosphocholine + CMP + H(+)</text>
        <dbReference type="Rhea" id="RHEA:14597"/>
        <dbReference type="ChEBI" id="CHEBI:15354"/>
        <dbReference type="ChEBI" id="CHEBI:15378"/>
        <dbReference type="ChEBI" id="CHEBI:57643"/>
        <dbReference type="ChEBI" id="CHEBI:58332"/>
        <dbReference type="ChEBI" id="CHEBI:60377"/>
        <dbReference type="EC" id="2.7.8.24"/>
    </reaction>
</comment>
<evidence type="ECO:0000256" key="9">
    <source>
        <dbReference type="ARBA" id="ARBA00022519"/>
    </source>
</evidence>
<dbReference type="AlphaFoldDB" id="A0A6M1T391"/>
<evidence type="ECO:0000256" key="13">
    <source>
        <dbReference type="ARBA" id="ARBA00023098"/>
    </source>
</evidence>
<evidence type="ECO:0000256" key="4">
    <source>
        <dbReference type="ARBA" id="ARBA00010441"/>
    </source>
</evidence>
<keyword evidence="11 19" id="KW-0812">Transmembrane</keyword>
<dbReference type="PIRSF" id="PIRSF000851">
    <property type="entry name" value="PcS"/>
    <property type="match status" value="1"/>
</dbReference>
<feature type="transmembrane region" description="Helical" evidence="19">
    <location>
        <begin position="144"/>
        <end position="164"/>
    </location>
</feature>
<keyword evidence="15" id="KW-0594">Phospholipid biosynthesis</keyword>
<dbReference type="Gene3D" id="1.20.120.1760">
    <property type="match status" value="1"/>
</dbReference>
<dbReference type="EMBL" id="JAALLS010000010">
    <property type="protein sequence ID" value="NGP88529.1"/>
    <property type="molecule type" value="Genomic_DNA"/>
</dbReference>
<evidence type="ECO:0000256" key="17">
    <source>
        <dbReference type="ARBA" id="ARBA00023264"/>
    </source>
</evidence>
<evidence type="ECO:0000256" key="12">
    <source>
        <dbReference type="ARBA" id="ARBA00022989"/>
    </source>
</evidence>
<keyword evidence="8" id="KW-0444">Lipid biosynthesis</keyword>
<dbReference type="GO" id="GO:0005886">
    <property type="term" value="C:plasma membrane"/>
    <property type="evidence" value="ECO:0007669"/>
    <property type="project" value="UniProtKB-SubCell"/>
</dbReference>
<evidence type="ECO:0000256" key="1">
    <source>
        <dbReference type="ARBA" id="ARBA00000958"/>
    </source>
</evidence>
<keyword evidence="10" id="KW-0808">Transferase</keyword>
<dbReference type="Pfam" id="PF01066">
    <property type="entry name" value="CDP-OH_P_transf"/>
    <property type="match status" value="1"/>
</dbReference>
<keyword evidence="13" id="KW-0443">Lipid metabolism</keyword>
<keyword evidence="21" id="KW-1185">Reference proteome</keyword>
<evidence type="ECO:0000256" key="8">
    <source>
        <dbReference type="ARBA" id="ARBA00022516"/>
    </source>
</evidence>